<comment type="caution">
    <text evidence="4">The sequence shown here is derived from an EMBL/GenBank/DDBJ whole genome shotgun (WGS) entry which is preliminary data.</text>
</comment>
<evidence type="ECO:0000256" key="1">
    <source>
        <dbReference type="ARBA" id="ARBA00022679"/>
    </source>
</evidence>
<feature type="transmembrane region" description="Helical" evidence="3">
    <location>
        <begin position="186"/>
        <end position="219"/>
    </location>
</feature>
<feature type="transmembrane region" description="Helical" evidence="3">
    <location>
        <begin position="71"/>
        <end position="88"/>
    </location>
</feature>
<feature type="transmembrane region" description="Helical" evidence="3">
    <location>
        <begin position="154"/>
        <end position="174"/>
    </location>
</feature>
<feature type="transmembrane region" description="Helical" evidence="3">
    <location>
        <begin position="39"/>
        <end position="59"/>
    </location>
</feature>
<reference evidence="4 5" key="1">
    <citation type="submission" date="2021-03" db="EMBL/GenBank/DDBJ databases">
        <title>Sequencing the genomes of 1000 actinobacteria strains.</title>
        <authorList>
            <person name="Klenk H.-P."/>
        </authorList>
    </citation>
    <scope>NUCLEOTIDE SEQUENCE [LARGE SCALE GENOMIC DNA]</scope>
    <source>
        <strain evidence="4 5">DSM 44580</strain>
    </source>
</reference>
<dbReference type="InterPro" id="IPR000462">
    <property type="entry name" value="CDP-OH_P_trans"/>
</dbReference>
<dbReference type="Pfam" id="PF01066">
    <property type="entry name" value="CDP-OH_P_transf"/>
    <property type="match status" value="1"/>
</dbReference>
<keyword evidence="3" id="KW-0812">Transmembrane</keyword>
<evidence type="ECO:0000313" key="4">
    <source>
        <dbReference type="EMBL" id="MBP2478720.1"/>
    </source>
</evidence>
<dbReference type="InterPro" id="IPR048254">
    <property type="entry name" value="CDP_ALCOHOL_P_TRANSF_CS"/>
</dbReference>
<evidence type="ECO:0000256" key="2">
    <source>
        <dbReference type="RuleBase" id="RU003750"/>
    </source>
</evidence>
<sequence length="243" mass="25247">MITLHHTTASAVREHAAWAATHILVLGILNSTVGLGPGGWIAGMAYTVATVALVAGALARSGGRLGPADRVTLGRGVLVAAVTALIVDRLGQDVPTALLVALAAVALTGDFVDGQVARRTGTATAFGARFDMEVDAFLILALSVQVSLTHGPWVLVIGGIRYAFVAASWWLTWLRAPLPHSMARKVVAAVQGVVLTIAAAGIVPLSGLLVELALLSLLWSFGRDTAWLWRRAVATLEGSTSHV</sequence>
<evidence type="ECO:0000256" key="3">
    <source>
        <dbReference type="SAM" id="Phobius"/>
    </source>
</evidence>
<accession>A0ABS5ASR1</accession>
<organism evidence="4 5">
    <name type="scientific">Crossiella equi</name>
    <dbReference type="NCBI Taxonomy" id="130796"/>
    <lineage>
        <taxon>Bacteria</taxon>
        <taxon>Bacillati</taxon>
        <taxon>Actinomycetota</taxon>
        <taxon>Actinomycetes</taxon>
        <taxon>Pseudonocardiales</taxon>
        <taxon>Pseudonocardiaceae</taxon>
        <taxon>Crossiella</taxon>
    </lineage>
</organism>
<keyword evidence="3" id="KW-1133">Transmembrane helix</keyword>
<dbReference type="Gene3D" id="1.20.120.1760">
    <property type="match status" value="1"/>
</dbReference>
<name>A0ABS5ASR1_9PSEU</name>
<keyword evidence="1 2" id="KW-0808">Transferase</keyword>
<dbReference type="PROSITE" id="PS00379">
    <property type="entry name" value="CDP_ALCOHOL_P_TRANSF"/>
    <property type="match status" value="1"/>
</dbReference>
<dbReference type="Proteomes" id="UP001519363">
    <property type="component" value="Unassembled WGS sequence"/>
</dbReference>
<dbReference type="InterPro" id="IPR043130">
    <property type="entry name" value="CDP-OH_PTrfase_TM_dom"/>
</dbReference>
<dbReference type="RefSeq" id="WP_086781802.1">
    <property type="nucleotide sequence ID" value="NZ_JAGIOO010000001.1"/>
</dbReference>
<keyword evidence="3" id="KW-0472">Membrane</keyword>
<proteinExistence type="inferred from homology"/>
<comment type="similarity">
    <text evidence="2">Belongs to the CDP-alcohol phosphatidyltransferase class-I family.</text>
</comment>
<protein>
    <submittedName>
        <fullName evidence="4">Phosphatidylglycerophosphate synthase</fullName>
    </submittedName>
</protein>
<gene>
    <name evidence="4" type="ORF">JOF53_007592</name>
</gene>
<dbReference type="EMBL" id="JAGIOO010000001">
    <property type="protein sequence ID" value="MBP2478720.1"/>
    <property type="molecule type" value="Genomic_DNA"/>
</dbReference>
<keyword evidence="5" id="KW-1185">Reference proteome</keyword>
<evidence type="ECO:0000313" key="5">
    <source>
        <dbReference type="Proteomes" id="UP001519363"/>
    </source>
</evidence>